<protein>
    <submittedName>
        <fullName evidence="2">Uncharacterized protein</fullName>
    </submittedName>
</protein>
<evidence type="ECO:0000256" key="1">
    <source>
        <dbReference type="SAM" id="Phobius"/>
    </source>
</evidence>
<accession>A0ABW4JKJ8</accession>
<keyword evidence="3" id="KW-1185">Reference proteome</keyword>
<gene>
    <name evidence="2" type="ORF">ACFSB2_16575</name>
</gene>
<keyword evidence="1" id="KW-1133">Transmembrane helix</keyword>
<evidence type="ECO:0000313" key="3">
    <source>
        <dbReference type="Proteomes" id="UP001597079"/>
    </source>
</evidence>
<organism evidence="2 3">
    <name type="scientific">Alicyclobacillus fodiniaquatilis</name>
    <dbReference type="NCBI Taxonomy" id="1661150"/>
    <lineage>
        <taxon>Bacteria</taxon>
        <taxon>Bacillati</taxon>
        <taxon>Bacillota</taxon>
        <taxon>Bacilli</taxon>
        <taxon>Bacillales</taxon>
        <taxon>Alicyclobacillaceae</taxon>
        <taxon>Alicyclobacillus</taxon>
    </lineage>
</organism>
<keyword evidence="1" id="KW-0812">Transmembrane</keyword>
<name>A0ABW4JKJ8_9BACL</name>
<dbReference type="RefSeq" id="WP_377944217.1">
    <property type="nucleotide sequence ID" value="NZ_JBHUCX010000050.1"/>
</dbReference>
<dbReference type="EMBL" id="JBHUCX010000050">
    <property type="protein sequence ID" value="MFD1676320.1"/>
    <property type="molecule type" value="Genomic_DNA"/>
</dbReference>
<evidence type="ECO:0000313" key="2">
    <source>
        <dbReference type="EMBL" id="MFD1676320.1"/>
    </source>
</evidence>
<feature type="transmembrane region" description="Helical" evidence="1">
    <location>
        <begin position="107"/>
        <end position="130"/>
    </location>
</feature>
<feature type="transmembrane region" description="Helical" evidence="1">
    <location>
        <begin position="66"/>
        <end position="87"/>
    </location>
</feature>
<sequence length="140" mass="16135">MGALPRKVCYFKLYEHTTVVEYVLLYCGRRRHTLNIMPFESQMLLIGLVFGIYIGLIFITKNGIKVNGSILLSAWLPSFIISIYLPLTYGVEMMLGHHHLYAPYQIWFFRNTGYDLFPIVTGITLMAGLFTGHKQIRAKK</sequence>
<keyword evidence="1" id="KW-0472">Membrane</keyword>
<comment type="caution">
    <text evidence="2">The sequence shown here is derived from an EMBL/GenBank/DDBJ whole genome shotgun (WGS) entry which is preliminary data.</text>
</comment>
<reference evidence="3" key="1">
    <citation type="journal article" date="2019" name="Int. J. Syst. Evol. Microbiol.">
        <title>The Global Catalogue of Microorganisms (GCM) 10K type strain sequencing project: providing services to taxonomists for standard genome sequencing and annotation.</title>
        <authorList>
            <consortium name="The Broad Institute Genomics Platform"/>
            <consortium name="The Broad Institute Genome Sequencing Center for Infectious Disease"/>
            <person name="Wu L."/>
            <person name="Ma J."/>
        </authorList>
    </citation>
    <scope>NUCLEOTIDE SEQUENCE [LARGE SCALE GENOMIC DNA]</scope>
    <source>
        <strain evidence="3">CGMCC 1.12286</strain>
    </source>
</reference>
<feature type="transmembrane region" description="Helical" evidence="1">
    <location>
        <begin position="41"/>
        <end position="59"/>
    </location>
</feature>
<dbReference type="Proteomes" id="UP001597079">
    <property type="component" value="Unassembled WGS sequence"/>
</dbReference>
<proteinExistence type="predicted"/>